<organism evidence="11 12">
    <name type="scientific">Mycobacterium noviomagense</name>
    <dbReference type="NCBI Taxonomy" id="459858"/>
    <lineage>
        <taxon>Bacteria</taxon>
        <taxon>Bacillati</taxon>
        <taxon>Actinomycetota</taxon>
        <taxon>Actinomycetes</taxon>
        <taxon>Mycobacteriales</taxon>
        <taxon>Mycobacteriaceae</taxon>
        <taxon>Mycobacterium</taxon>
    </lineage>
</organism>
<evidence type="ECO:0000313" key="12">
    <source>
        <dbReference type="Proteomes" id="UP000466894"/>
    </source>
</evidence>
<keyword evidence="5" id="KW-0281">Fimbrium</keyword>
<evidence type="ECO:0000313" key="11">
    <source>
        <dbReference type="EMBL" id="BBY04860.1"/>
    </source>
</evidence>
<dbReference type="Pfam" id="PF26380">
    <property type="entry name" value="Pilin_Mycobact"/>
    <property type="match status" value="1"/>
</dbReference>
<feature type="compositionally biased region" description="Basic and acidic residues" evidence="9">
    <location>
        <begin position="122"/>
        <end position="131"/>
    </location>
</feature>
<evidence type="ECO:0000256" key="3">
    <source>
        <dbReference type="ARBA" id="ARBA00022729"/>
    </source>
</evidence>
<comment type="subunit">
    <text evidence="7">Forms a homomer composed of subunits assembled in a large structure.</text>
</comment>
<keyword evidence="4" id="KW-0130">Cell adhesion</keyword>
<protein>
    <recommendedName>
        <fullName evidence="2">Pilin</fullName>
    </recommendedName>
    <alternativeName>
        <fullName evidence="8">Pili structural subunit</fullName>
    </alternativeName>
</protein>
<accession>A0A7I7P897</accession>
<keyword evidence="10" id="KW-0812">Transmembrane</keyword>
<name>A0A7I7P897_9MYCO</name>
<comment type="similarity">
    <text evidence="6">Belongs to the mycobacterial pilin family.</text>
</comment>
<keyword evidence="10" id="KW-1133">Transmembrane helix</keyword>
<dbReference type="EMBL" id="AP022583">
    <property type="protein sequence ID" value="BBY04860.1"/>
    <property type="molecule type" value="Genomic_DNA"/>
</dbReference>
<dbReference type="KEGG" id="mnv:MNVI_01780"/>
<evidence type="ECO:0000256" key="1">
    <source>
        <dbReference type="ARBA" id="ARBA00004561"/>
    </source>
</evidence>
<comment type="subcellular location">
    <subcellularLocation>
        <location evidence="1">Fimbrium</location>
    </subcellularLocation>
</comment>
<dbReference type="Proteomes" id="UP000466894">
    <property type="component" value="Chromosome"/>
</dbReference>
<feature type="region of interest" description="Disordered" evidence="9">
    <location>
        <begin position="72"/>
        <end position="131"/>
    </location>
</feature>
<keyword evidence="10" id="KW-0472">Membrane</keyword>
<dbReference type="AlphaFoldDB" id="A0A7I7P897"/>
<evidence type="ECO:0000256" key="10">
    <source>
        <dbReference type="SAM" id="Phobius"/>
    </source>
</evidence>
<keyword evidence="3" id="KW-0732">Signal</keyword>
<evidence type="ECO:0000256" key="7">
    <source>
        <dbReference type="ARBA" id="ARBA00093787"/>
    </source>
</evidence>
<reference evidence="11 12" key="1">
    <citation type="journal article" date="2019" name="Emerg. Microbes Infect.">
        <title>Comprehensive subspecies identification of 175 nontuberculous mycobacteria species based on 7547 genomic profiles.</title>
        <authorList>
            <person name="Matsumoto Y."/>
            <person name="Kinjo T."/>
            <person name="Motooka D."/>
            <person name="Nabeya D."/>
            <person name="Jung N."/>
            <person name="Uechi K."/>
            <person name="Horii T."/>
            <person name="Iida T."/>
            <person name="Fujita J."/>
            <person name="Nakamura S."/>
        </authorList>
    </citation>
    <scope>NUCLEOTIDE SEQUENCE [LARGE SCALE GENOMIC DNA]</scope>
    <source>
        <strain evidence="11 12">JCM 16367</strain>
    </source>
</reference>
<feature type="compositionally biased region" description="Basic and acidic residues" evidence="9">
    <location>
        <begin position="79"/>
        <end position="96"/>
    </location>
</feature>
<evidence type="ECO:0000256" key="2">
    <source>
        <dbReference type="ARBA" id="ARBA00018586"/>
    </source>
</evidence>
<gene>
    <name evidence="11" type="ORF">MNVI_01780</name>
</gene>
<evidence type="ECO:0000256" key="8">
    <source>
        <dbReference type="ARBA" id="ARBA00093801"/>
    </source>
</evidence>
<evidence type="ECO:0000256" key="6">
    <source>
        <dbReference type="ARBA" id="ARBA00093784"/>
    </source>
</evidence>
<feature type="transmembrane region" description="Helical" evidence="10">
    <location>
        <begin position="24"/>
        <end position="46"/>
    </location>
</feature>
<evidence type="ECO:0000256" key="9">
    <source>
        <dbReference type="SAM" id="MobiDB-lite"/>
    </source>
</evidence>
<evidence type="ECO:0000256" key="5">
    <source>
        <dbReference type="ARBA" id="ARBA00023263"/>
    </source>
</evidence>
<proteinExistence type="inferred from homology"/>
<dbReference type="InterPro" id="IPR058759">
    <property type="entry name" value="Pilin_mycobact"/>
</dbReference>
<evidence type="ECO:0000256" key="4">
    <source>
        <dbReference type="ARBA" id="ARBA00022889"/>
    </source>
</evidence>
<sequence length="131" mass="13892">MAKITVAQELSGQVGMVLVKREEIHAIAATTAVMAAGLGLVGLGAATGAQAQPRPLPDYHWCPGQFWDPGWGPNWDWGNCHDDHHRDIDGPDHGRDYWGGPGDNRGPDDRGPGDWHPGPGGPDDHGPGPGR</sequence>